<name>A0A4V3D4Z6_9GAMM</name>
<evidence type="ECO:0000313" key="2">
    <source>
        <dbReference type="EMBL" id="TDQ38177.1"/>
    </source>
</evidence>
<dbReference type="EMBL" id="SNYK01000005">
    <property type="protein sequence ID" value="TDQ38177.1"/>
    <property type="molecule type" value="Genomic_DNA"/>
</dbReference>
<dbReference type="Proteomes" id="UP000294575">
    <property type="component" value="Unassembled WGS sequence"/>
</dbReference>
<accession>A0A4V3D4Z6</accession>
<feature type="transmembrane region" description="Helical" evidence="1">
    <location>
        <begin position="12"/>
        <end position="30"/>
    </location>
</feature>
<keyword evidence="1" id="KW-0472">Membrane</keyword>
<organism evidence="2 3">
    <name type="scientific">Thiopseudomonas denitrificans</name>
    <dbReference type="NCBI Taxonomy" id="1501432"/>
    <lineage>
        <taxon>Bacteria</taxon>
        <taxon>Pseudomonadati</taxon>
        <taxon>Pseudomonadota</taxon>
        <taxon>Gammaproteobacteria</taxon>
        <taxon>Pseudomonadales</taxon>
        <taxon>Pseudomonadaceae</taxon>
        <taxon>Thiopseudomonas</taxon>
    </lineage>
</organism>
<keyword evidence="1" id="KW-1133">Transmembrane helix</keyword>
<evidence type="ECO:0000256" key="1">
    <source>
        <dbReference type="SAM" id="Phobius"/>
    </source>
</evidence>
<keyword evidence="1" id="KW-0812">Transmembrane</keyword>
<keyword evidence="3" id="KW-1185">Reference proteome</keyword>
<comment type="caution">
    <text evidence="2">The sequence shown here is derived from an EMBL/GenBank/DDBJ whole genome shotgun (WGS) entry which is preliminary data.</text>
</comment>
<dbReference type="AlphaFoldDB" id="A0A4V3D4Z6"/>
<gene>
    <name evidence="2" type="ORF">DFQ45_10588</name>
</gene>
<sequence length="32" mass="3634">MNDPQKRPLLSSKYIIFLGILAASILYVVLTR</sequence>
<protein>
    <submittedName>
        <fullName evidence="2">Uncharacterized protein</fullName>
    </submittedName>
</protein>
<evidence type="ECO:0000313" key="3">
    <source>
        <dbReference type="Proteomes" id="UP000294575"/>
    </source>
</evidence>
<reference evidence="2 3" key="1">
    <citation type="submission" date="2019-03" db="EMBL/GenBank/DDBJ databases">
        <title>Genomic Encyclopedia of Type Strains, Phase IV (KMG-IV): sequencing the most valuable type-strain genomes for metagenomic binning, comparative biology and taxonomic classification.</title>
        <authorList>
            <person name="Goeker M."/>
        </authorList>
    </citation>
    <scope>NUCLEOTIDE SEQUENCE [LARGE SCALE GENOMIC DNA]</scope>
    <source>
        <strain evidence="2 3">DSM 28679</strain>
    </source>
</reference>
<proteinExistence type="predicted"/>